<dbReference type="Gene3D" id="2.40.30.170">
    <property type="match status" value="1"/>
</dbReference>
<sequence>MNGKRKVLLFSILGIIVISLAGIGVYYWFNNTYYVSTEDARVTGDLVKVSPQISGKLLEFDVEEGDRVIEDQILGRQEMVNLADTSIDLSLLRAPSNGIVTKKQGNIGEMASPGQTLAVIIDPDQLYISANIEETKLNKVKPGQIVDISIDQYPGIKFSGKVDFIGLAANSTFSLLPSSTGGTFTKTVQRIPVSIEIDKNKYQLLPGTNAIVKIHIK</sequence>
<gene>
    <name evidence="9" type="ORF">HNQ80_000239</name>
</gene>
<dbReference type="SUPFAM" id="SSF111369">
    <property type="entry name" value="HlyD-like secretion proteins"/>
    <property type="match status" value="1"/>
</dbReference>
<comment type="subcellular location">
    <subcellularLocation>
        <location evidence="1">Membrane</location>
        <topology evidence="1">Single-pass membrane protein</topology>
    </subcellularLocation>
</comment>
<feature type="transmembrane region" description="Helical" evidence="6">
    <location>
        <begin position="7"/>
        <end position="29"/>
    </location>
</feature>
<dbReference type="InterPro" id="IPR058636">
    <property type="entry name" value="Beta-barrel_YknX"/>
</dbReference>
<dbReference type="PANTHER" id="PTHR30386">
    <property type="entry name" value="MEMBRANE FUSION SUBUNIT OF EMRAB-TOLC MULTIDRUG EFFLUX PUMP"/>
    <property type="match status" value="1"/>
</dbReference>
<dbReference type="Pfam" id="PF25990">
    <property type="entry name" value="Beta-barrel_YknX"/>
    <property type="match status" value="1"/>
</dbReference>
<dbReference type="PANTHER" id="PTHR30386:SF26">
    <property type="entry name" value="TRANSPORT PROTEIN COMB"/>
    <property type="match status" value="1"/>
</dbReference>
<feature type="domain" description="Multidrug resistance protein MdtA-like barrel-sandwich hybrid" evidence="7">
    <location>
        <begin position="47"/>
        <end position="121"/>
    </location>
</feature>
<keyword evidence="5 6" id="KW-0472">Membrane</keyword>
<dbReference type="GO" id="GO:0016020">
    <property type="term" value="C:membrane"/>
    <property type="evidence" value="ECO:0007669"/>
    <property type="project" value="UniProtKB-SubCell"/>
</dbReference>
<protein>
    <submittedName>
        <fullName evidence="9">Multidrug resistance efflux pump</fullName>
    </submittedName>
</protein>
<evidence type="ECO:0000313" key="10">
    <source>
        <dbReference type="Proteomes" id="UP000579281"/>
    </source>
</evidence>
<dbReference type="Pfam" id="PF25917">
    <property type="entry name" value="BSH_RND"/>
    <property type="match status" value="1"/>
</dbReference>
<evidence type="ECO:0000259" key="8">
    <source>
        <dbReference type="Pfam" id="PF25990"/>
    </source>
</evidence>
<dbReference type="Proteomes" id="UP000579281">
    <property type="component" value="Unassembled WGS sequence"/>
</dbReference>
<dbReference type="RefSeq" id="WP_184307326.1">
    <property type="nucleotide sequence ID" value="NZ_JACHEN010000001.1"/>
</dbReference>
<keyword evidence="3 6" id="KW-0812">Transmembrane</keyword>
<dbReference type="AlphaFoldDB" id="A0A841KPZ7"/>
<evidence type="ECO:0000256" key="4">
    <source>
        <dbReference type="ARBA" id="ARBA00022989"/>
    </source>
</evidence>
<keyword evidence="4 6" id="KW-1133">Transmembrane helix</keyword>
<evidence type="ECO:0000256" key="1">
    <source>
        <dbReference type="ARBA" id="ARBA00004167"/>
    </source>
</evidence>
<dbReference type="InterPro" id="IPR050739">
    <property type="entry name" value="MFP"/>
</dbReference>
<evidence type="ECO:0000256" key="3">
    <source>
        <dbReference type="ARBA" id="ARBA00022692"/>
    </source>
</evidence>
<proteinExistence type="inferred from homology"/>
<reference evidence="9 10" key="1">
    <citation type="submission" date="2020-08" db="EMBL/GenBank/DDBJ databases">
        <title>Genomic Encyclopedia of Type Strains, Phase IV (KMG-IV): sequencing the most valuable type-strain genomes for metagenomic binning, comparative biology and taxonomic classification.</title>
        <authorList>
            <person name="Goeker M."/>
        </authorList>
    </citation>
    <scope>NUCLEOTIDE SEQUENCE [LARGE SCALE GENOMIC DNA]</scope>
    <source>
        <strain evidence="9 10">DSM 103526</strain>
    </source>
</reference>
<evidence type="ECO:0000256" key="6">
    <source>
        <dbReference type="SAM" id="Phobius"/>
    </source>
</evidence>
<accession>A0A841KPZ7</accession>
<evidence type="ECO:0000256" key="5">
    <source>
        <dbReference type="ARBA" id="ARBA00023136"/>
    </source>
</evidence>
<evidence type="ECO:0000313" key="9">
    <source>
        <dbReference type="EMBL" id="MBB6214170.1"/>
    </source>
</evidence>
<dbReference type="Gene3D" id="2.40.50.100">
    <property type="match status" value="1"/>
</dbReference>
<dbReference type="GO" id="GO:0055085">
    <property type="term" value="P:transmembrane transport"/>
    <property type="evidence" value="ECO:0007669"/>
    <property type="project" value="InterPro"/>
</dbReference>
<feature type="domain" description="YknX-like beta-barrel" evidence="8">
    <location>
        <begin position="128"/>
        <end position="214"/>
    </location>
</feature>
<evidence type="ECO:0000256" key="2">
    <source>
        <dbReference type="ARBA" id="ARBA00009477"/>
    </source>
</evidence>
<organism evidence="9 10">
    <name type="scientific">Anaerosolibacter carboniphilus</name>
    <dbReference type="NCBI Taxonomy" id="1417629"/>
    <lineage>
        <taxon>Bacteria</taxon>
        <taxon>Bacillati</taxon>
        <taxon>Bacillota</taxon>
        <taxon>Clostridia</taxon>
        <taxon>Peptostreptococcales</taxon>
        <taxon>Thermotaleaceae</taxon>
        <taxon>Anaerosolibacter</taxon>
    </lineage>
</organism>
<comment type="similarity">
    <text evidence="2">Belongs to the membrane fusion protein (MFP) (TC 8.A.1) family.</text>
</comment>
<dbReference type="InterPro" id="IPR058625">
    <property type="entry name" value="MdtA-like_BSH"/>
</dbReference>
<keyword evidence="10" id="KW-1185">Reference proteome</keyword>
<evidence type="ECO:0000259" key="7">
    <source>
        <dbReference type="Pfam" id="PF25917"/>
    </source>
</evidence>
<comment type="caution">
    <text evidence="9">The sequence shown here is derived from an EMBL/GenBank/DDBJ whole genome shotgun (WGS) entry which is preliminary data.</text>
</comment>
<name>A0A841KPZ7_9FIRM</name>
<dbReference type="EMBL" id="JACHEN010000001">
    <property type="protein sequence ID" value="MBB6214170.1"/>
    <property type="molecule type" value="Genomic_DNA"/>
</dbReference>